<evidence type="ECO:0000256" key="1">
    <source>
        <dbReference type="ARBA" id="ARBA00000385"/>
    </source>
</evidence>
<dbReference type="GO" id="GO:0003723">
    <property type="term" value="F:RNA binding"/>
    <property type="evidence" value="ECO:0007669"/>
    <property type="project" value="InterPro"/>
</dbReference>
<dbReference type="PANTHER" id="PTHR13767:SF2">
    <property type="entry name" value="PSEUDOURIDYLATE SYNTHASE TRUB1"/>
    <property type="match status" value="1"/>
</dbReference>
<dbReference type="EC" id="5.4.99.25" evidence="5"/>
<dbReference type="EMBL" id="MFKF01000236">
    <property type="protein sequence ID" value="OGG49272.1"/>
    <property type="molecule type" value="Genomic_DNA"/>
</dbReference>
<feature type="active site" description="Nucleophile" evidence="5">
    <location>
        <position position="42"/>
    </location>
</feature>
<evidence type="ECO:0000259" key="6">
    <source>
        <dbReference type="Pfam" id="PF01509"/>
    </source>
</evidence>
<dbReference type="InterPro" id="IPR032819">
    <property type="entry name" value="TruB_C"/>
</dbReference>
<reference evidence="8 9" key="1">
    <citation type="journal article" date="2016" name="Nat. Commun.">
        <title>Thousands of microbial genomes shed light on interconnected biogeochemical processes in an aquifer system.</title>
        <authorList>
            <person name="Anantharaman K."/>
            <person name="Brown C.T."/>
            <person name="Hug L.A."/>
            <person name="Sharon I."/>
            <person name="Castelle C.J."/>
            <person name="Probst A.J."/>
            <person name="Thomas B.C."/>
            <person name="Singh A."/>
            <person name="Wilkins M.J."/>
            <person name="Karaoz U."/>
            <person name="Brodie E.L."/>
            <person name="Williams K.H."/>
            <person name="Hubbard S.S."/>
            <person name="Banfield J.F."/>
        </authorList>
    </citation>
    <scope>NUCLEOTIDE SEQUENCE [LARGE SCALE GENOMIC DNA]</scope>
    <source>
        <strain evidence="9">RIFCSPLOWO2_12_FULL_64_10</strain>
    </source>
</reference>
<organism evidence="8 9">
    <name type="scientific">Handelsmanbacteria sp. (strain RIFCSPLOWO2_12_FULL_64_10)</name>
    <dbReference type="NCBI Taxonomy" id="1817868"/>
    <lineage>
        <taxon>Bacteria</taxon>
        <taxon>Candidatus Handelsmaniibacteriota</taxon>
    </lineage>
</organism>
<dbReference type="CDD" id="cd02573">
    <property type="entry name" value="PseudoU_synth_EcTruB"/>
    <property type="match status" value="1"/>
</dbReference>
<sequence>MADLLEGILPVDKPQGWTSHDVVARLRRLTGVRRIGHAGTLDPMATGVLLLCLGRATRVVSFLTDAEKEYRFRVRLGVSTDTYDAEGQVVARSDVIPTDLDAVRRTVAQFEGEIDQVPPMFSALKVGGRKLYDLARRGEVVERTARRVHIRQIEVEGLRGADLDLRVVCSKGTYVRSLADDLGRVLGCGGHVTALRRTRVGEVRVEACETPEAIEGACQEGGLPSLLLPMERALLRLPAFSLDWGGLVRFCSGANVRVEGIAPLEEGQRIDHPMQVRVVGRDGHLYGIGVWVGAGVVRAKAVLREAKNNITE</sequence>
<dbReference type="GO" id="GO:0031119">
    <property type="term" value="P:tRNA pseudouridine synthesis"/>
    <property type="evidence" value="ECO:0007669"/>
    <property type="project" value="UniProtKB-UniRule"/>
</dbReference>
<dbReference type="Gene3D" id="3.30.2350.10">
    <property type="entry name" value="Pseudouridine synthase"/>
    <property type="match status" value="1"/>
</dbReference>
<evidence type="ECO:0000256" key="3">
    <source>
        <dbReference type="ARBA" id="ARBA00022694"/>
    </source>
</evidence>
<name>A0A1F6CK68_HANXR</name>
<dbReference type="FunFam" id="3.30.2350.10:FF:000011">
    <property type="entry name" value="tRNA pseudouridine synthase B"/>
    <property type="match status" value="1"/>
</dbReference>
<dbReference type="Pfam" id="PF16198">
    <property type="entry name" value="TruB_C_2"/>
    <property type="match status" value="1"/>
</dbReference>
<dbReference type="Proteomes" id="UP000178606">
    <property type="component" value="Unassembled WGS sequence"/>
</dbReference>
<dbReference type="NCBIfam" id="TIGR00431">
    <property type="entry name" value="TruB"/>
    <property type="match status" value="1"/>
</dbReference>
<protein>
    <recommendedName>
        <fullName evidence="5">tRNA pseudouridine synthase B</fullName>
        <ecNumber evidence="5">5.4.99.25</ecNumber>
    </recommendedName>
    <alternativeName>
        <fullName evidence="5">tRNA pseudouridine(55) synthase</fullName>
        <shortName evidence="5">Psi55 synthase</shortName>
    </alternativeName>
    <alternativeName>
        <fullName evidence="5">tRNA pseudouridylate synthase</fullName>
    </alternativeName>
    <alternativeName>
        <fullName evidence="5">tRNA-uridine isomerase</fullName>
    </alternativeName>
</protein>
<dbReference type="SUPFAM" id="SSF55120">
    <property type="entry name" value="Pseudouridine synthase"/>
    <property type="match status" value="1"/>
</dbReference>
<dbReference type="GO" id="GO:0160148">
    <property type="term" value="F:tRNA pseudouridine(55) synthase activity"/>
    <property type="evidence" value="ECO:0007669"/>
    <property type="project" value="UniProtKB-EC"/>
</dbReference>
<comment type="caution">
    <text evidence="8">The sequence shown here is derived from an EMBL/GenBank/DDBJ whole genome shotgun (WGS) entry which is preliminary data.</text>
</comment>
<dbReference type="GO" id="GO:1990481">
    <property type="term" value="P:mRNA pseudouridine synthesis"/>
    <property type="evidence" value="ECO:0007669"/>
    <property type="project" value="TreeGrafter"/>
</dbReference>
<feature type="domain" description="tRNA pseudouridylate synthase B C-terminal" evidence="7">
    <location>
        <begin position="176"/>
        <end position="234"/>
    </location>
</feature>
<evidence type="ECO:0000259" key="7">
    <source>
        <dbReference type="Pfam" id="PF16198"/>
    </source>
</evidence>
<feature type="domain" description="Pseudouridine synthase II N-terminal" evidence="6">
    <location>
        <begin position="27"/>
        <end position="175"/>
    </location>
</feature>
<evidence type="ECO:0000313" key="8">
    <source>
        <dbReference type="EMBL" id="OGG49272.1"/>
    </source>
</evidence>
<evidence type="ECO:0000256" key="2">
    <source>
        <dbReference type="ARBA" id="ARBA00005642"/>
    </source>
</evidence>
<evidence type="ECO:0000313" key="9">
    <source>
        <dbReference type="Proteomes" id="UP000178606"/>
    </source>
</evidence>
<gene>
    <name evidence="5" type="primary">truB</name>
    <name evidence="8" type="ORF">A3F84_26495</name>
</gene>
<dbReference type="InterPro" id="IPR002501">
    <property type="entry name" value="PsdUridine_synth_N"/>
</dbReference>
<dbReference type="AlphaFoldDB" id="A0A1F6CK68"/>
<keyword evidence="4 5" id="KW-0413">Isomerase</keyword>
<comment type="catalytic activity">
    <reaction evidence="1 5">
        <text>uridine(55) in tRNA = pseudouridine(55) in tRNA</text>
        <dbReference type="Rhea" id="RHEA:42532"/>
        <dbReference type="Rhea" id="RHEA-COMP:10101"/>
        <dbReference type="Rhea" id="RHEA-COMP:10102"/>
        <dbReference type="ChEBI" id="CHEBI:65314"/>
        <dbReference type="ChEBI" id="CHEBI:65315"/>
        <dbReference type="EC" id="5.4.99.25"/>
    </reaction>
</comment>
<dbReference type="HAMAP" id="MF_01080">
    <property type="entry name" value="TruB_bact"/>
    <property type="match status" value="1"/>
</dbReference>
<accession>A0A1F6CK68</accession>
<dbReference type="InterPro" id="IPR020103">
    <property type="entry name" value="PsdUridine_synth_cat_dom_sf"/>
</dbReference>
<comment type="similarity">
    <text evidence="2 5">Belongs to the pseudouridine synthase TruB family. Type 1 subfamily.</text>
</comment>
<keyword evidence="3 5" id="KW-0819">tRNA processing</keyword>
<dbReference type="PANTHER" id="PTHR13767">
    <property type="entry name" value="TRNA-PSEUDOURIDINE SYNTHASE"/>
    <property type="match status" value="1"/>
</dbReference>
<dbReference type="Pfam" id="PF01509">
    <property type="entry name" value="TruB_N"/>
    <property type="match status" value="1"/>
</dbReference>
<dbReference type="InterPro" id="IPR014780">
    <property type="entry name" value="tRNA_psdUridine_synth_TruB"/>
</dbReference>
<comment type="function">
    <text evidence="5">Responsible for synthesis of pseudouridine from uracil-55 in the psi GC loop of transfer RNAs.</text>
</comment>
<proteinExistence type="inferred from homology"/>
<evidence type="ECO:0000256" key="4">
    <source>
        <dbReference type="ARBA" id="ARBA00023235"/>
    </source>
</evidence>
<evidence type="ECO:0000256" key="5">
    <source>
        <dbReference type="HAMAP-Rule" id="MF_01080"/>
    </source>
</evidence>